<gene>
    <name evidence="1" type="ORF">LCGC14_3089440</name>
</gene>
<sequence>MQLGLRFQPMKSKDLLLSERFLVFHYKNPKVYDALVRLARRAVARGKDRIGIGMLWEVMRWEMWLDVDVAAEDFKLNNNYRSRYARMIMKTEPDLADVFETRKLSSS</sequence>
<dbReference type="AlphaFoldDB" id="A0A0F8WZN4"/>
<protein>
    <submittedName>
        <fullName evidence="1">Uncharacterized protein</fullName>
    </submittedName>
</protein>
<evidence type="ECO:0000313" key="1">
    <source>
        <dbReference type="EMBL" id="KKK53970.1"/>
    </source>
</evidence>
<comment type="caution">
    <text evidence="1">The sequence shown here is derived from an EMBL/GenBank/DDBJ whole genome shotgun (WGS) entry which is preliminary data.</text>
</comment>
<organism evidence="1">
    <name type="scientific">marine sediment metagenome</name>
    <dbReference type="NCBI Taxonomy" id="412755"/>
    <lineage>
        <taxon>unclassified sequences</taxon>
        <taxon>metagenomes</taxon>
        <taxon>ecological metagenomes</taxon>
    </lineage>
</organism>
<reference evidence="1" key="1">
    <citation type="journal article" date="2015" name="Nature">
        <title>Complex archaea that bridge the gap between prokaryotes and eukaryotes.</title>
        <authorList>
            <person name="Spang A."/>
            <person name="Saw J.H."/>
            <person name="Jorgensen S.L."/>
            <person name="Zaremba-Niedzwiedzka K."/>
            <person name="Martijn J."/>
            <person name="Lind A.E."/>
            <person name="van Eijk R."/>
            <person name="Schleper C."/>
            <person name="Guy L."/>
            <person name="Ettema T.J."/>
        </authorList>
    </citation>
    <scope>NUCLEOTIDE SEQUENCE</scope>
</reference>
<accession>A0A0F8WZN4</accession>
<dbReference type="EMBL" id="LAZR01066238">
    <property type="protein sequence ID" value="KKK53970.1"/>
    <property type="molecule type" value="Genomic_DNA"/>
</dbReference>
<name>A0A0F8WZN4_9ZZZZ</name>
<proteinExistence type="predicted"/>